<evidence type="ECO:0000256" key="16">
    <source>
        <dbReference type="PIRSR" id="PIRSR605027-6"/>
    </source>
</evidence>
<gene>
    <name evidence="19" type="ORF">niasHT_007061</name>
</gene>
<dbReference type="GO" id="GO:0000139">
    <property type="term" value="C:Golgi membrane"/>
    <property type="evidence" value="ECO:0007669"/>
    <property type="project" value="UniProtKB-SubCell"/>
</dbReference>
<evidence type="ECO:0000256" key="11">
    <source>
        <dbReference type="ARBA" id="ARBA00023211"/>
    </source>
</evidence>
<comment type="cofactor">
    <cofactor evidence="14 17">
        <name>Mn(2+)</name>
        <dbReference type="ChEBI" id="CHEBI:29035"/>
    </cofactor>
</comment>
<dbReference type="GO" id="GO:0015018">
    <property type="term" value="F:galactosylgalactosylxylosylprotein 3-beta-glucuronosyltransferase activity"/>
    <property type="evidence" value="ECO:0007669"/>
    <property type="project" value="UniProtKB-UniRule"/>
</dbReference>
<evidence type="ECO:0000313" key="19">
    <source>
        <dbReference type="EMBL" id="KAL3119933.1"/>
    </source>
</evidence>
<comment type="pathway">
    <text evidence="17">Protein modification; protein glycosylation.</text>
</comment>
<evidence type="ECO:0000256" key="9">
    <source>
        <dbReference type="ARBA" id="ARBA00023136"/>
    </source>
</evidence>
<dbReference type="GO" id="GO:0046872">
    <property type="term" value="F:metal ion binding"/>
    <property type="evidence" value="ECO:0007669"/>
    <property type="project" value="UniProtKB-KW"/>
</dbReference>
<protein>
    <recommendedName>
        <fullName evidence="3 17">Galactosylgalactosylxylosylprotein 3-beta-glucuronosyltransferase</fullName>
        <ecNumber evidence="3 17">2.4.1.135</ecNumber>
    </recommendedName>
</protein>
<evidence type="ECO:0000256" key="2">
    <source>
        <dbReference type="ARBA" id="ARBA00007706"/>
    </source>
</evidence>
<comment type="catalytic activity">
    <reaction evidence="12 17">
        <text>3-O-(beta-D-galactosyl-(1-&gt;3)-beta-D-galactosyl-(1-&gt;4)-beta-D-xylosyl)-L-seryl-[protein] + UDP-alpha-D-glucuronate = 3-O-(beta-D-GlcA-(1-&gt;3)-beta-D-Gal-(1-&gt;3)-beta-D-Gal-(1-&gt;4)-beta-D-Xyl)-L-seryl-[protein] + UDP + H(+)</text>
        <dbReference type="Rhea" id="RHEA:24168"/>
        <dbReference type="Rhea" id="RHEA-COMP:12571"/>
        <dbReference type="Rhea" id="RHEA-COMP:12573"/>
        <dbReference type="ChEBI" id="CHEBI:15378"/>
        <dbReference type="ChEBI" id="CHEBI:58052"/>
        <dbReference type="ChEBI" id="CHEBI:58223"/>
        <dbReference type="ChEBI" id="CHEBI:132090"/>
        <dbReference type="ChEBI" id="CHEBI:132093"/>
        <dbReference type="EC" id="2.4.1.135"/>
    </reaction>
</comment>
<dbReference type="Proteomes" id="UP001620626">
    <property type="component" value="Unassembled WGS sequence"/>
</dbReference>
<dbReference type="AlphaFoldDB" id="A0ABD2LXD8"/>
<dbReference type="EC" id="2.4.1.135" evidence="3 17"/>
<evidence type="ECO:0000256" key="1">
    <source>
        <dbReference type="ARBA" id="ARBA00004606"/>
    </source>
</evidence>
<evidence type="ECO:0000313" key="20">
    <source>
        <dbReference type="Proteomes" id="UP001620626"/>
    </source>
</evidence>
<keyword evidence="4 17" id="KW-0808">Transferase</keyword>
<feature type="glycosylation site" description="N-linked (GlcNAc...) asparagine" evidence="16">
    <location>
        <position position="309"/>
    </location>
</feature>
<feature type="binding site" evidence="14">
    <location>
        <position position="203"/>
    </location>
    <ligand>
        <name>Mn(2+)</name>
        <dbReference type="ChEBI" id="CHEBI:29035"/>
    </ligand>
</feature>
<keyword evidence="10 16" id="KW-0325">Glycoprotein</keyword>
<keyword evidence="8" id="KW-1133">Transmembrane helix</keyword>
<dbReference type="InterPro" id="IPR005027">
    <property type="entry name" value="Glyco_trans_43"/>
</dbReference>
<keyword evidence="20" id="KW-1185">Reference proteome</keyword>
<keyword evidence="5" id="KW-0812">Transmembrane</keyword>
<reference evidence="19 20" key="1">
    <citation type="submission" date="2024-10" db="EMBL/GenBank/DDBJ databases">
        <authorList>
            <person name="Kim D."/>
        </authorList>
    </citation>
    <scope>NUCLEOTIDE SEQUENCE [LARGE SCALE GENOMIC DNA]</scope>
    <source>
        <strain evidence="19">BH-2024</strain>
    </source>
</reference>
<dbReference type="FunFam" id="3.90.550.10:FF:000044">
    <property type="entry name" value="Galactosylgalactosylxylosylprotein 3-beta-glucuronosyltransferase"/>
    <property type="match status" value="1"/>
</dbReference>
<dbReference type="InterPro" id="IPR029044">
    <property type="entry name" value="Nucleotide-diphossugar_trans"/>
</dbReference>
<evidence type="ECO:0000256" key="4">
    <source>
        <dbReference type="ARBA" id="ARBA00022679"/>
    </source>
</evidence>
<evidence type="ECO:0000256" key="8">
    <source>
        <dbReference type="ARBA" id="ARBA00022989"/>
    </source>
</evidence>
<dbReference type="SUPFAM" id="SSF53448">
    <property type="entry name" value="Nucleotide-diphospho-sugar transferases"/>
    <property type="match status" value="1"/>
</dbReference>
<evidence type="ECO:0000256" key="15">
    <source>
        <dbReference type="PIRSR" id="PIRSR605027-4"/>
    </source>
</evidence>
<accession>A0ABD2LXD8</accession>
<dbReference type="CDD" id="cd00218">
    <property type="entry name" value="GlcAT-I"/>
    <property type="match status" value="1"/>
</dbReference>
<keyword evidence="6 14" id="KW-0479">Metal-binding</keyword>
<sequence>MEIHFDRLEMTIEKCSMVITLCILTLFQFCFYTTKIMELSATSRQLEAEIFSMRRKREALQGEIDNLVSSKSAERGQSGRRRMHFTPSSPPIPSPLSLPPIFFITPTSRRVAQKADLTRLGQTLVPVANLFWIIVEDSEHPSPFIGQMMGRLGIVGIHLAATTPSEWKNKFPKGVAQRNAALNWLRENKAAEKRGVVYFGDDDNAYDWRLFAEMRSIRQIGIWPVGIVDQMITEYPLIGRNSKVFGFNSKWKRQRPFPIDMASFAVNISRILTNAGGGFSYQTPRGYLESHFLISLNVTIDEFEAKADNCTKVFVWHTRTEPTALLAEETAKFASGGEGRLDETEKDAVG</sequence>
<organism evidence="19 20">
    <name type="scientific">Heterodera trifolii</name>
    <dbReference type="NCBI Taxonomy" id="157864"/>
    <lineage>
        <taxon>Eukaryota</taxon>
        <taxon>Metazoa</taxon>
        <taxon>Ecdysozoa</taxon>
        <taxon>Nematoda</taxon>
        <taxon>Chromadorea</taxon>
        <taxon>Rhabditida</taxon>
        <taxon>Tylenchina</taxon>
        <taxon>Tylenchomorpha</taxon>
        <taxon>Tylenchoidea</taxon>
        <taxon>Heteroderidae</taxon>
        <taxon>Heteroderinae</taxon>
        <taxon>Heterodera</taxon>
    </lineage>
</organism>
<keyword evidence="11 14" id="KW-0464">Manganese</keyword>
<evidence type="ECO:0000256" key="13">
    <source>
        <dbReference type="PIRSR" id="PIRSR605027-1"/>
    </source>
</evidence>
<dbReference type="Gene3D" id="3.90.550.10">
    <property type="entry name" value="Spore Coat Polysaccharide Biosynthesis Protein SpsA, Chain A"/>
    <property type="match status" value="1"/>
</dbReference>
<evidence type="ECO:0000256" key="17">
    <source>
        <dbReference type="RuleBase" id="RU363127"/>
    </source>
</evidence>
<evidence type="ECO:0000256" key="7">
    <source>
        <dbReference type="ARBA" id="ARBA00022968"/>
    </source>
</evidence>
<dbReference type="GO" id="GO:0009101">
    <property type="term" value="P:glycoprotein biosynthetic process"/>
    <property type="evidence" value="ECO:0007669"/>
    <property type="project" value="UniProtKB-ARBA"/>
</dbReference>
<keyword evidence="17" id="KW-0333">Golgi apparatus</keyword>
<comment type="subcellular location">
    <subcellularLocation>
        <location evidence="17">Golgi apparatus membrane</location>
        <topology evidence="17">Single-pass type II membrane protein</topology>
    </subcellularLocation>
    <subcellularLocation>
        <location evidence="1">Membrane</location>
        <topology evidence="1">Single-pass type II membrane protein</topology>
    </subcellularLocation>
</comment>
<evidence type="ECO:0000256" key="18">
    <source>
        <dbReference type="SAM" id="MobiDB-lite"/>
    </source>
</evidence>
<comment type="similarity">
    <text evidence="2 17">Belongs to the glycosyltransferase 43 family.</text>
</comment>
<evidence type="ECO:0000256" key="5">
    <source>
        <dbReference type="ARBA" id="ARBA00022692"/>
    </source>
</evidence>
<evidence type="ECO:0000256" key="3">
    <source>
        <dbReference type="ARBA" id="ARBA00012641"/>
    </source>
</evidence>
<keyword evidence="7 17" id="KW-0735">Signal-anchor</keyword>
<keyword evidence="9" id="KW-0472">Membrane</keyword>
<dbReference type="PANTHER" id="PTHR10896:SF65">
    <property type="entry name" value="GALACTOSYLGALACTOSYLXYLOSYLPROTEIN 3-BETA-GLUCURONOSYLTRANSFERASE 3"/>
    <property type="match status" value="1"/>
</dbReference>
<dbReference type="Pfam" id="PF03360">
    <property type="entry name" value="Glyco_transf_43"/>
    <property type="match status" value="1"/>
</dbReference>
<name>A0ABD2LXD8_9BILA</name>
<dbReference type="EMBL" id="JBICBT010000228">
    <property type="protein sequence ID" value="KAL3119933.1"/>
    <property type="molecule type" value="Genomic_DNA"/>
</dbReference>
<evidence type="ECO:0000256" key="12">
    <source>
        <dbReference type="ARBA" id="ARBA00047979"/>
    </source>
</evidence>
<feature type="active site" description="Proton donor/acceptor" evidence="13">
    <location>
        <position position="289"/>
    </location>
</feature>
<feature type="site" description="Interaction with galactose moiety of substrate glycoprotein" evidence="15">
    <location>
        <position position="234"/>
    </location>
</feature>
<proteinExistence type="inferred from homology"/>
<comment type="caution">
    <text evidence="19">The sequence shown here is derived from an EMBL/GenBank/DDBJ whole genome shotgun (WGS) entry which is preliminary data.</text>
</comment>
<dbReference type="PANTHER" id="PTHR10896">
    <property type="entry name" value="GALACTOSYLGALACTOSYLXYLOSYLPROTEIN 3-BETA-GLUCURONOSYLTRANSFERASE BETA-1,3-GLUCURONYLTRANSFERASE"/>
    <property type="match status" value="1"/>
</dbReference>
<evidence type="ECO:0000256" key="10">
    <source>
        <dbReference type="ARBA" id="ARBA00023180"/>
    </source>
</evidence>
<evidence type="ECO:0000256" key="6">
    <source>
        <dbReference type="ARBA" id="ARBA00022723"/>
    </source>
</evidence>
<evidence type="ECO:0000256" key="14">
    <source>
        <dbReference type="PIRSR" id="PIRSR605027-3"/>
    </source>
</evidence>
<feature type="region of interest" description="Disordered" evidence="18">
    <location>
        <begin position="71"/>
        <end position="93"/>
    </location>
</feature>